<feature type="domain" description="Sushi" evidence="7">
    <location>
        <begin position="291"/>
        <end position="358"/>
    </location>
</feature>
<feature type="disulfide bond" evidence="6">
    <location>
        <begin position="510"/>
        <end position="537"/>
    </location>
</feature>
<feature type="domain" description="Sushi" evidence="7">
    <location>
        <begin position="172"/>
        <end position="236"/>
    </location>
</feature>
<keyword evidence="4 6" id="KW-1015">Disulfide bond</keyword>
<dbReference type="SMART" id="SM00032">
    <property type="entry name" value="CCP"/>
    <property type="match status" value="7"/>
</dbReference>
<dbReference type="Gene3D" id="1.20.5.3730">
    <property type="match status" value="1"/>
</dbReference>
<dbReference type="PANTHER" id="PTHR19325:SF551">
    <property type="entry name" value="ZONA PELLUCIDA SPERM-BINDING PROTEIN 3 RECEPTOR"/>
    <property type="match status" value="1"/>
</dbReference>
<dbReference type="InterPro" id="IPR035976">
    <property type="entry name" value="Sushi/SCR/CCP_sf"/>
</dbReference>
<comment type="caution">
    <text evidence="6">Lacks conserved residue(s) required for the propagation of feature annotation.</text>
</comment>
<sequence>MVKTPEITYPPRAPNETLDRKGKMTAWPFSRLWKVSGSTLFQMTVVAALLATVLGDCGPPPNLQFAFSMKELNETSYKEKLVCHIPAALASLRPVQKIIILAVKEAVGGRKCSNPGELRNGEVILKPDYSFGSHIEFNCLEGYVLIGPTTSYCEIRDRTVGWSHDFPKCVIAHCKAPPSISNGKHNAGYEDAYPYGSSVTYSCNPSFSMVGDASISCTVENKTKGVWSPSPPTCKTICSTWKDRLGFGHTYTYKDSVTFECNKGFVLNGSESIRCGADNNWNPPPPICEIYSCTNLPDIPHASWDTYNPRLSTKDERYDVGTVLRYRCHPGYKIAGNKPRTVTCQRNLEWTPHAECEEVCCPVPDLKHGKITSRGQQRKALANKCEFFYGDSISYSCGERRNSEASCQGDGTWSPETPTCGESCYYPPVIDHGRHKLTTHTFSFSPNEVKYECDKGYILVGNPTLSCSSSRWSGPPPQCKALCPTPEIEHGNLLVDKDQFVETENVTIQCDSGYAVVGPQNITCLEDRTWYPEVPKCEWVVPAGCEQVLAGRTLMQCLPSVEDVKMALELYKLSLEIELLEMQRDKAKKSILESELSIWSPSHSPCSSHLVTLCWDFAKPEFLSLGTILTVTYRTFLHFESRCLRTLSPVWHL</sequence>
<keyword evidence="2" id="KW-0732">Signal</keyword>
<gene>
    <name evidence="8" type="ORF">QTO34_011551</name>
</gene>
<evidence type="ECO:0000313" key="9">
    <source>
        <dbReference type="Proteomes" id="UP001177744"/>
    </source>
</evidence>
<dbReference type="Proteomes" id="UP001177744">
    <property type="component" value="Unassembled WGS sequence"/>
</dbReference>
<evidence type="ECO:0000313" key="8">
    <source>
        <dbReference type="EMBL" id="KAK1329367.1"/>
    </source>
</evidence>
<keyword evidence="3" id="KW-0677">Repeat</keyword>
<dbReference type="PANTHER" id="PTHR19325">
    <property type="entry name" value="COMPLEMENT COMPONENT-RELATED SUSHI DOMAIN-CONTAINING"/>
    <property type="match status" value="1"/>
</dbReference>
<keyword evidence="5" id="KW-0325">Glycoprotein</keyword>
<dbReference type="FunFam" id="2.10.70.10:FF:000014">
    <property type="entry name" value="Membrane cofactor protein"/>
    <property type="match status" value="2"/>
</dbReference>
<dbReference type="PROSITE" id="PS50923">
    <property type="entry name" value="SUSHI"/>
    <property type="match status" value="6"/>
</dbReference>
<feature type="disulfide bond" evidence="6">
    <location>
        <begin position="261"/>
        <end position="288"/>
    </location>
</feature>
<feature type="domain" description="Sushi" evidence="7">
    <location>
        <begin position="422"/>
        <end position="481"/>
    </location>
</feature>
<dbReference type="FunFam" id="2.10.70.10:FF:000055">
    <property type="entry name" value="Complement decay-accelerating factor, GPI-anchored"/>
    <property type="match status" value="1"/>
</dbReference>
<reference evidence="8" key="1">
    <citation type="submission" date="2023-06" db="EMBL/GenBank/DDBJ databases">
        <title>Reference genome for the Northern bat (Eptesicus nilssonii), a most northern bat species.</title>
        <authorList>
            <person name="Laine V.N."/>
            <person name="Pulliainen A.T."/>
            <person name="Lilley T.M."/>
        </authorList>
    </citation>
    <scope>NUCLEOTIDE SEQUENCE</scope>
    <source>
        <strain evidence="8">BLF_Eptnil</strain>
        <tissue evidence="8">Kidney</tissue>
    </source>
</reference>
<dbReference type="InterPro" id="IPR040514">
    <property type="entry name" value="C4bp_oligo"/>
</dbReference>
<evidence type="ECO:0000256" key="5">
    <source>
        <dbReference type="ARBA" id="ARBA00023180"/>
    </source>
</evidence>
<keyword evidence="9" id="KW-1185">Reference proteome</keyword>
<evidence type="ECO:0000256" key="3">
    <source>
        <dbReference type="ARBA" id="ARBA00022737"/>
    </source>
</evidence>
<feature type="disulfide bond" evidence="6">
    <location>
        <begin position="424"/>
        <end position="467"/>
    </location>
</feature>
<dbReference type="CDD" id="cd00033">
    <property type="entry name" value="CCP"/>
    <property type="match status" value="7"/>
</dbReference>
<dbReference type="Pfam" id="PF18453">
    <property type="entry name" value="C4bp_oligo"/>
    <property type="match status" value="1"/>
</dbReference>
<evidence type="ECO:0000256" key="2">
    <source>
        <dbReference type="ARBA" id="ARBA00022729"/>
    </source>
</evidence>
<feature type="domain" description="Sushi" evidence="7">
    <location>
        <begin position="482"/>
        <end position="539"/>
    </location>
</feature>
<dbReference type="SUPFAM" id="SSF57535">
    <property type="entry name" value="Complement control module/SCR domain"/>
    <property type="match status" value="7"/>
</dbReference>
<feature type="domain" description="Sushi" evidence="7">
    <location>
        <begin position="110"/>
        <end position="171"/>
    </location>
</feature>
<comment type="caution">
    <text evidence="8">The sequence shown here is derived from an EMBL/GenBank/DDBJ whole genome shotgun (WGS) entry which is preliminary data.</text>
</comment>
<evidence type="ECO:0000259" key="7">
    <source>
        <dbReference type="PROSITE" id="PS50923"/>
    </source>
</evidence>
<evidence type="ECO:0000256" key="6">
    <source>
        <dbReference type="PROSITE-ProRule" id="PRU00302"/>
    </source>
</evidence>
<evidence type="ECO:0000256" key="4">
    <source>
        <dbReference type="ARBA" id="ARBA00023157"/>
    </source>
</evidence>
<dbReference type="InterPro" id="IPR000436">
    <property type="entry name" value="Sushi_SCR_CCP_dom"/>
</dbReference>
<organism evidence="8 9">
    <name type="scientific">Cnephaeus nilssonii</name>
    <name type="common">Northern bat</name>
    <name type="synonym">Eptesicus nilssonii</name>
    <dbReference type="NCBI Taxonomy" id="3371016"/>
    <lineage>
        <taxon>Eukaryota</taxon>
        <taxon>Metazoa</taxon>
        <taxon>Chordata</taxon>
        <taxon>Craniata</taxon>
        <taxon>Vertebrata</taxon>
        <taxon>Euteleostomi</taxon>
        <taxon>Mammalia</taxon>
        <taxon>Eutheria</taxon>
        <taxon>Laurasiatheria</taxon>
        <taxon>Chiroptera</taxon>
        <taxon>Yangochiroptera</taxon>
        <taxon>Vespertilionidae</taxon>
        <taxon>Cnephaeus</taxon>
    </lineage>
</organism>
<protein>
    <recommendedName>
        <fullName evidence="7">Sushi domain-containing protein</fullName>
    </recommendedName>
</protein>
<dbReference type="Gene3D" id="2.10.70.10">
    <property type="entry name" value="Complement Module, domain 1"/>
    <property type="match status" value="7"/>
</dbReference>
<accession>A0AA40HEK6</accession>
<dbReference type="EMBL" id="JAULJE010000022">
    <property type="protein sequence ID" value="KAK1329367.1"/>
    <property type="molecule type" value="Genomic_DNA"/>
</dbReference>
<evidence type="ECO:0000256" key="1">
    <source>
        <dbReference type="ARBA" id="ARBA00022659"/>
    </source>
</evidence>
<dbReference type="AlphaFoldDB" id="A0AA40HEK6"/>
<feature type="disulfide bond" evidence="6">
    <location>
        <begin position="174"/>
        <end position="217"/>
    </location>
</feature>
<name>A0AA40HEK6_CNENI</name>
<dbReference type="Pfam" id="PF00084">
    <property type="entry name" value="Sushi"/>
    <property type="match status" value="7"/>
</dbReference>
<keyword evidence="1 6" id="KW-0768">Sushi</keyword>
<dbReference type="InterPro" id="IPR050350">
    <property type="entry name" value="Compl-Cell_Adhes-Reg"/>
</dbReference>
<proteinExistence type="predicted"/>
<feature type="domain" description="Sushi" evidence="7">
    <location>
        <begin position="237"/>
        <end position="290"/>
    </location>
</feature>